<comment type="caution">
    <text evidence="4">The sequence shown here is derived from an EMBL/GenBank/DDBJ whole genome shotgun (WGS) entry which is preliminary data.</text>
</comment>
<evidence type="ECO:0000313" key="4">
    <source>
        <dbReference type="EMBL" id="RMI47086.1"/>
    </source>
</evidence>
<protein>
    <submittedName>
        <fullName evidence="4">Deoxyguanosinetriphosphate triphosphohydrolase</fullName>
    </submittedName>
</protein>
<dbReference type="RefSeq" id="WP_122192949.1">
    <property type="nucleotide sequence ID" value="NZ_JBHSKC010000003.1"/>
</dbReference>
<evidence type="ECO:0000256" key="1">
    <source>
        <dbReference type="ARBA" id="ARBA00022801"/>
    </source>
</evidence>
<dbReference type="PROSITE" id="PS51831">
    <property type="entry name" value="HD"/>
    <property type="match status" value="1"/>
</dbReference>
<dbReference type="OrthoDB" id="9803619at2"/>
<dbReference type="InterPro" id="IPR003607">
    <property type="entry name" value="HD/PDEase_dom"/>
</dbReference>
<dbReference type="Pfam" id="PF01966">
    <property type="entry name" value="HD"/>
    <property type="match status" value="1"/>
</dbReference>
<dbReference type="InterPro" id="IPR006261">
    <property type="entry name" value="dGTPase"/>
</dbReference>
<gene>
    <name evidence="4" type="ORF">EBO15_04120</name>
</gene>
<dbReference type="Proteomes" id="UP000282674">
    <property type="component" value="Unassembled WGS sequence"/>
</dbReference>
<keyword evidence="1 4" id="KW-0378">Hydrolase</keyword>
<dbReference type="InterPro" id="IPR050135">
    <property type="entry name" value="dGTPase-like"/>
</dbReference>
<evidence type="ECO:0000256" key="2">
    <source>
        <dbReference type="SAM" id="MobiDB-lite"/>
    </source>
</evidence>
<evidence type="ECO:0000313" key="5">
    <source>
        <dbReference type="Proteomes" id="UP000282674"/>
    </source>
</evidence>
<evidence type="ECO:0000259" key="3">
    <source>
        <dbReference type="PROSITE" id="PS51831"/>
    </source>
</evidence>
<dbReference type="NCBIfam" id="NF002829">
    <property type="entry name" value="PRK03007.1"/>
    <property type="match status" value="1"/>
</dbReference>
<dbReference type="SUPFAM" id="SSF109604">
    <property type="entry name" value="HD-domain/PDEase-like"/>
    <property type="match status" value="1"/>
</dbReference>
<keyword evidence="5" id="KW-1185">Reference proteome</keyword>
<dbReference type="PANTHER" id="PTHR11373">
    <property type="entry name" value="DEOXYNUCLEOSIDE TRIPHOSPHATE TRIPHOSPHOHYDROLASE"/>
    <property type="match status" value="1"/>
</dbReference>
<dbReference type="Pfam" id="PF13286">
    <property type="entry name" value="HD_assoc"/>
    <property type="match status" value="1"/>
</dbReference>
<proteinExistence type="predicted"/>
<dbReference type="PANTHER" id="PTHR11373:SF32">
    <property type="entry name" value="DEOXYGUANOSINETRIPHOSPHATE TRIPHOSPHOHYDROLASE"/>
    <property type="match status" value="1"/>
</dbReference>
<dbReference type="CDD" id="cd00077">
    <property type="entry name" value="HDc"/>
    <property type="match status" value="1"/>
</dbReference>
<feature type="domain" description="HD" evidence="3">
    <location>
        <begin position="65"/>
        <end position="212"/>
    </location>
</feature>
<dbReference type="InterPro" id="IPR006674">
    <property type="entry name" value="HD_domain"/>
</dbReference>
<accession>A0A3M2MCA7</accession>
<dbReference type="NCBIfam" id="TIGR01353">
    <property type="entry name" value="dGTP_triPase"/>
    <property type="match status" value="1"/>
</dbReference>
<name>A0A3M2MCA7_9ACTN</name>
<organism evidence="4 5">
    <name type="scientific">Actinomadura harenae</name>
    <dbReference type="NCBI Taxonomy" id="2483351"/>
    <lineage>
        <taxon>Bacteria</taxon>
        <taxon>Bacillati</taxon>
        <taxon>Actinomycetota</taxon>
        <taxon>Actinomycetes</taxon>
        <taxon>Streptosporangiales</taxon>
        <taxon>Thermomonosporaceae</taxon>
        <taxon>Actinomadura</taxon>
    </lineage>
</organism>
<dbReference type="GO" id="GO:0006203">
    <property type="term" value="P:dGTP catabolic process"/>
    <property type="evidence" value="ECO:0007669"/>
    <property type="project" value="TreeGrafter"/>
</dbReference>
<dbReference type="EMBL" id="RFFG01000005">
    <property type="protein sequence ID" value="RMI47086.1"/>
    <property type="molecule type" value="Genomic_DNA"/>
</dbReference>
<sequence length="443" mass="48027">MSVYTDFDRARRAPEPPKRRDRTAFERDRARVLHSAALRRLAAKTQVASPGEPDPAGSPQILRTRLTHSLECAQVGRELGKSLGCDPDLVETACLSHDIGHPPFGHNGEVALDVVARDCGGFEGNAQSLRVLTRLEPKSFAPDGGSVGLNLTRAALDAAMKYPWTRADAVNGKYGVYEDDRAYARWVREDAPEGRACFEAQVMDWSDDVAYSVHDLEDALVAGHIDFALLADPAELRLVCETAVKLYCSAAPGDPSGTGMSGVHGHGLPARRAQPVVADVAELEARFTDLLAEPYWPDRYDGSTRALAALKNLTSSLIGRFCVAAEEETRAAYGDRPLSRYAADLIVPRAQRLECAVLKGITAHHVWISHETERARQRELIMELAERMVAGAPGTLDPVFREAFEAASDDAGRLRAVVDQIASLTDTSAVARHRALVSGGESA</sequence>
<reference evidence="4 5" key="1">
    <citation type="submission" date="2018-10" db="EMBL/GenBank/DDBJ databases">
        <title>Isolation from soil.</title>
        <authorList>
            <person name="Hu J."/>
        </authorList>
    </citation>
    <scope>NUCLEOTIDE SEQUENCE [LARGE SCALE GENOMIC DNA]</scope>
    <source>
        <strain evidence="4 5">NEAU-Ht49</strain>
    </source>
</reference>
<dbReference type="SMART" id="SM00471">
    <property type="entry name" value="HDc"/>
    <property type="match status" value="1"/>
</dbReference>
<feature type="region of interest" description="Disordered" evidence="2">
    <location>
        <begin position="1"/>
        <end position="24"/>
    </location>
</feature>
<dbReference type="AlphaFoldDB" id="A0A3M2MCA7"/>
<dbReference type="InterPro" id="IPR026875">
    <property type="entry name" value="PHydrolase_assoc_dom"/>
</dbReference>
<dbReference type="GO" id="GO:0008832">
    <property type="term" value="F:dGTPase activity"/>
    <property type="evidence" value="ECO:0007669"/>
    <property type="project" value="TreeGrafter"/>
</dbReference>
<dbReference type="Gene3D" id="1.10.3210.10">
    <property type="entry name" value="Hypothetical protein af1432"/>
    <property type="match status" value="1"/>
</dbReference>